<comment type="caution">
    <text evidence="2">The sequence shown here is derived from an EMBL/GenBank/DDBJ whole genome shotgun (WGS) entry which is preliminary data.</text>
</comment>
<evidence type="ECO:0000313" key="3">
    <source>
        <dbReference type="Proteomes" id="UP000241890"/>
    </source>
</evidence>
<dbReference type="EMBL" id="BEYU01000175">
    <property type="protein sequence ID" value="GBG33954.1"/>
    <property type="molecule type" value="Genomic_DNA"/>
</dbReference>
<name>A0A2R5H0V6_9STRA</name>
<evidence type="ECO:0000256" key="1">
    <source>
        <dbReference type="SAM" id="SignalP"/>
    </source>
</evidence>
<proteinExistence type="predicted"/>
<protein>
    <submittedName>
        <fullName evidence="2">Uncharacterized protein</fullName>
    </submittedName>
</protein>
<evidence type="ECO:0000313" key="2">
    <source>
        <dbReference type="EMBL" id="GBG33954.1"/>
    </source>
</evidence>
<dbReference type="Proteomes" id="UP000241890">
    <property type="component" value="Unassembled WGS sequence"/>
</dbReference>
<keyword evidence="1" id="KW-0732">Signal</keyword>
<sequence length="632" mass="69270">MRPKQVRANRGTFVMAAAALCSTAHISFAAKTPRFDAGRTYYGRCADANGGVLPFYARDFTKSRQKGLDLCLKTYGKKVIAYAVEEHGYYDSLEGVQIDCVFDPNDLPEVADGWVDESDFYSGEFPLVGGNDEFPVQCYDFMADPTPQPTLSTLEAPSFLSGNVYTGECVNAQGRETKSYVYQLDASDKTPQDGLDLCFATFGDKVIAYAFTKIVYSPYRWSRTTNFACYFDPLAELPPLPFGWYDWGDDFEELPITGGDGDESSRCYLFGTGPLDPAILDSSWGFCVNKHEEVLKNYYRDFDGRTPKEALQDCFDTFGRNKVIGFGFELGYDSYACYFDPTDLPDLPPTWDVWGFDVKAPIVGGSGDATSICFTLNNPGSSSPPSLTSHSTPSPTLGPTRFLTLQPTLEPTRSLTIHPTPFPTLRPARLPTPVPTGESAPPQINSALSAIGECVGTEGGVMPYFFHLFATLSIASSPQAALDACFAYFGDAVIAIGMHEDVLGFSCYFDPTNMPAQPMNWELVESVALPPVIGGSGIADELAFDGRVPSFMFLVSDGILLKPKHWPNYEDLKAKLDKRLGNAAPRILCFRTDGDENTWFLDIVCDETYFEGMAGGKLLNEVAADIASRICS</sequence>
<feature type="chain" id="PRO_5015341725" evidence="1">
    <location>
        <begin position="30"/>
        <end position="632"/>
    </location>
</feature>
<reference evidence="2 3" key="1">
    <citation type="submission" date="2017-12" db="EMBL/GenBank/DDBJ databases">
        <title>Sequencing, de novo assembly and annotation of complete genome of a new Thraustochytrid species, strain FCC1311.</title>
        <authorList>
            <person name="Sedici K."/>
            <person name="Godart F."/>
            <person name="Aiese Cigliano R."/>
            <person name="Sanseverino W."/>
            <person name="Barakat M."/>
            <person name="Ortet P."/>
            <person name="Marechal E."/>
            <person name="Cagnac O."/>
            <person name="Amato A."/>
        </authorList>
    </citation>
    <scope>NUCLEOTIDE SEQUENCE [LARGE SCALE GENOMIC DNA]</scope>
</reference>
<dbReference type="AlphaFoldDB" id="A0A2R5H0V6"/>
<organism evidence="2 3">
    <name type="scientific">Hondaea fermentalgiana</name>
    <dbReference type="NCBI Taxonomy" id="2315210"/>
    <lineage>
        <taxon>Eukaryota</taxon>
        <taxon>Sar</taxon>
        <taxon>Stramenopiles</taxon>
        <taxon>Bigyra</taxon>
        <taxon>Labyrinthulomycetes</taxon>
        <taxon>Thraustochytrida</taxon>
        <taxon>Thraustochytriidae</taxon>
        <taxon>Hondaea</taxon>
    </lineage>
</organism>
<dbReference type="InParanoid" id="A0A2R5H0V6"/>
<feature type="signal peptide" evidence="1">
    <location>
        <begin position="1"/>
        <end position="29"/>
    </location>
</feature>
<keyword evidence="3" id="KW-1185">Reference proteome</keyword>
<accession>A0A2R5H0V6</accession>
<gene>
    <name evidence="2" type="ORF">FCC1311_101772</name>
</gene>